<dbReference type="InterPro" id="IPR002471">
    <property type="entry name" value="Pept_S9_AS"/>
</dbReference>
<organism evidence="10 11">
    <name type="scientific">Microtetraspora glauca</name>
    <dbReference type="NCBI Taxonomy" id="1996"/>
    <lineage>
        <taxon>Bacteria</taxon>
        <taxon>Bacillati</taxon>
        <taxon>Actinomycetota</taxon>
        <taxon>Actinomycetes</taxon>
        <taxon>Streptosporangiales</taxon>
        <taxon>Streptosporangiaceae</taxon>
        <taxon>Microtetraspora</taxon>
    </lineage>
</organism>
<name>A0ABV3GC30_MICGL</name>
<evidence type="ECO:0000256" key="1">
    <source>
        <dbReference type="ARBA" id="ARBA00001070"/>
    </source>
</evidence>
<keyword evidence="6" id="KW-0720">Serine protease</keyword>
<keyword evidence="11" id="KW-1185">Reference proteome</keyword>
<evidence type="ECO:0000256" key="3">
    <source>
        <dbReference type="ARBA" id="ARBA00011897"/>
    </source>
</evidence>
<dbReference type="EMBL" id="JBFALK010000005">
    <property type="protein sequence ID" value="MEV0969185.1"/>
    <property type="molecule type" value="Genomic_DNA"/>
</dbReference>
<evidence type="ECO:0000259" key="9">
    <source>
        <dbReference type="Pfam" id="PF02897"/>
    </source>
</evidence>
<evidence type="ECO:0000259" key="8">
    <source>
        <dbReference type="Pfam" id="PF00326"/>
    </source>
</evidence>
<dbReference type="PANTHER" id="PTHR42881:SF2">
    <property type="entry name" value="PROLYL ENDOPEPTIDASE"/>
    <property type="match status" value="1"/>
</dbReference>
<evidence type="ECO:0000256" key="6">
    <source>
        <dbReference type="ARBA" id="ARBA00022825"/>
    </source>
</evidence>
<reference evidence="10 11" key="1">
    <citation type="submission" date="2024-06" db="EMBL/GenBank/DDBJ databases">
        <title>The Natural Products Discovery Center: Release of the First 8490 Sequenced Strains for Exploring Actinobacteria Biosynthetic Diversity.</title>
        <authorList>
            <person name="Kalkreuter E."/>
            <person name="Kautsar S.A."/>
            <person name="Yang D."/>
            <person name="Bader C.D."/>
            <person name="Teijaro C.N."/>
            <person name="Fluegel L."/>
            <person name="Davis C.M."/>
            <person name="Simpson J.R."/>
            <person name="Lauterbach L."/>
            <person name="Steele A.D."/>
            <person name="Gui C."/>
            <person name="Meng S."/>
            <person name="Li G."/>
            <person name="Viehrig K."/>
            <person name="Ye F."/>
            <person name="Su P."/>
            <person name="Kiefer A.F."/>
            <person name="Nichols A."/>
            <person name="Cepeda A.J."/>
            <person name="Yan W."/>
            <person name="Fan B."/>
            <person name="Jiang Y."/>
            <person name="Adhikari A."/>
            <person name="Zheng C.-J."/>
            <person name="Schuster L."/>
            <person name="Cowan T.M."/>
            <person name="Smanski M.J."/>
            <person name="Chevrette M.G."/>
            <person name="De Carvalho L.P.S."/>
            <person name="Shen B."/>
        </authorList>
    </citation>
    <scope>NUCLEOTIDE SEQUENCE [LARGE SCALE GENOMIC DNA]</scope>
    <source>
        <strain evidence="10 11">NPDC050100</strain>
    </source>
</reference>
<evidence type="ECO:0000256" key="7">
    <source>
        <dbReference type="SAM" id="MobiDB-lite"/>
    </source>
</evidence>
<dbReference type="Pfam" id="PF00326">
    <property type="entry name" value="Peptidase_S9"/>
    <property type="match status" value="1"/>
</dbReference>
<dbReference type="InterPro" id="IPR051167">
    <property type="entry name" value="Prolyl_oligopep/macrocyclase"/>
</dbReference>
<dbReference type="Gene3D" id="3.40.50.1820">
    <property type="entry name" value="alpha/beta hydrolase"/>
    <property type="match status" value="1"/>
</dbReference>
<dbReference type="Gene3D" id="2.130.10.120">
    <property type="entry name" value="Prolyl oligopeptidase, N-terminal domain"/>
    <property type="match status" value="1"/>
</dbReference>
<sequence length="689" mass="74850">MRYPYVERRPVVDRLHGVAVPDPYRRLEDAADPETIRWLTAQDDLWRAHAATLAGRDRLRARLTELADAGLVTAPLWRGERAFFLRRTAGQEHAVLHVTTPGLADAPWRDEVLLDPWTIDPTGLTTLDAWQPDPDGRLVAYQISRRGDERAELYVMDVRTRRVVDGPIGRSRYSPVAWLPGGTGFFYVRNEPRGVFLHRVGVPDDVLVFAREGVTSYGLEISHDGRWLVVSASRGSASRNDLWLADLSAGRPERPDLRVVQENADARTAVTVGGDGRLYVVTDHDAPRIRLCVGDPATPDVWKDLVPADPEAVLADFAVLDGTAPGRPLLLVTRIRHAISEIDVLDLVTGERLGSVPLPGAGTVGPLSVRRGHEAWFTYTDHVTPPAVWRFDARTGETVPWSVPGPGPAAVPRRSARPGAGEAGVESHRLHCVSADGTRVRMVVIARAGLHGPRPAILYGYGGFGVSLTPAYAADTLAWAEAGGVVAVAMLRGGGEEGEEWHRAGMLERKQNVFDDFVAAAEKLIADGWTTPDRLGIWGESNGGLLVGAALTQRPELFAAAVCSAPLLDMVRYERSGLGPAWRGEYGSVEDPDQFRALLAYSPYHRVRKGADYPATLFTAFGGDTRVNPAHARKMCAALQWATGGDRPILLRHEGDVGHGSRAASRSTALAADMLAFLAAHTGLLHQGR</sequence>
<dbReference type="Proteomes" id="UP001551675">
    <property type="component" value="Unassembled WGS sequence"/>
</dbReference>
<dbReference type="InterPro" id="IPR023302">
    <property type="entry name" value="Pept_S9A_N"/>
</dbReference>
<dbReference type="InterPro" id="IPR001375">
    <property type="entry name" value="Peptidase_S9_cat"/>
</dbReference>
<comment type="catalytic activity">
    <reaction evidence="1">
        <text>Hydrolysis of Pro-|-Xaa &gt;&gt; Ala-|-Xaa in oligopeptides.</text>
        <dbReference type="EC" id="3.4.21.26"/>
    </reaction>
</comment>
<dbReference type="SUPFAM" id="SSF53474">
    <property type="entry name" value="alpha/beta-Hydrolases"/>
    <property type="match status" value="1"/>
</dbReference>
<gene>
    <name evidence="10" type="ORF">AB0I59_11165</name>
</gene>
<dbReference type="PROSITE" id="PS00708">
    <property type="entry name" value="PRO_ENDOPEP_SER"/>
    <property type="match status" value="1"/>
</dbReference>
<evidence type="ECO:0000256" key="2">
    <source>
        <dbReference type="ARBA" id="ARBA00005228"/>
    </source>
</evidence>
<keyword evidence="4" id="KW-0645">Protease</keyword>
<feature type="region of interest" description="Disordered" evidence="7">
    <location>
        <begin position="400"/>
        <end position="425"/>
    </location>
</feature>
<dbReference type="PRINTS" id="PR00862">
    <property type="entry name" value="PROLIGOPTASE"/>
</dbReference>
<evidence type="ECO:0000313" key="11">
    <source>
        <dbReference type="Proteomes" id="UP001551675"/>
    </source>
</evidence>
<comment type="caution">
    <text evidence="10">The sequence shown here is derived from an EMBL/GenBank/DDBJ whole genome shotgun (WGS) entry which is preliminary data.</text>
</comment>
<comment type="similarity">
    <text evidence="2">Belongs to the peptidase S9A family.</text>
</comment>
<feature type="domain" description="Peptidase S9 prolyl oligopeptidase catalytic" evidence="8">
    <location>
        <begin position="477"/>
        <end position="683"/>
    </location>
</feature>
<evidence type="ECO:0000256" key="4">
    <source>
        <dbReference type="ARBA" id="ARBA00022670"/>
    </source>
</evidence>
<dbReference type="RefSeq" id="WP_358132072.1">
    <property type="nucleotide sequence ID" value="NZ_JBFALK010000005.1"/>
</dbReference>
<keyword evidence="5" id="KW-0378">Hydrolase</keyword>
<dbReference type="SUPFAM" id="SSF50993">
    <property type="entry name" value="Peptidase/esterase 'gauge' domain"/>
    <property type="match status" value="1"/>
</dbReference>
<evidence type="ECO:0000256" key="5">
    <source>
        <dbReference type="ARBA" id="ARBA00022801"/>
    </source>
</evidence>
<dbReference type="EC" id="3.4.21.26" evidence="3"/>
<dbReference type="InterPro" id="IPR029058">
    <property type="entry name" value="AB_hydrolase_fold"/>
</dbReference>
<evidence type="ECO:0000313" key="10">
    <source>
        <dbReference type="EMBL" id="MEV0969185.1"/>
    </source>
</evidence>
<dbReference type="PANTHER" id="PTHR42881">
    <property type="entry name" value="PROLYL ENDOPEPTIDASE"/>
    <property type="match status" value="1"/>
</dbReference>
<dbReference type="InterPro" id="IPR002470">
    <property type="entry name" value="Peptidase_S9A"/>
</dbReference>
<accession>A0ABV3GC30</accession>
<dbReference type="Pfam" id="PF02897">
    <property type="entry name" value="Peptidase_S9_N"/>
    <property type="match status" value="1"/>
</dbReference>
<proteinExistence type="inferred from homology"/>
<protein>
    <recommendedName>
        <fullName evidence="3">prolyl oligopeptidase</fullName>
        <ecNumber evidence="3">3.4.21.26</ecNumber>
    </recommendedName>
</protein>
<feature type="domain" description="Peptidase S9A N-terminal" evidence="9">
    <location>
        <begin position="7"/>
        <end position="402"/>
    </location>
</feature>